<evidence type="ECO:0000313" key="1">
    <source>
        <dbReference type="EMBL" id="MBA0761136.1"/>
    </source>
</evidence>
<sequence length="41" mass="4881">MKEASHRMILVQVMTWKNLNKNIMIDHGTDNNKINWALKDK</sequence>
<proteinExistence type="predicted"/>
<keyword evidence="2" id="KW-1185">Reference proteome</keyword>
<organism evidence="1 2">
    <name type="scientific">Gossypium trilobum</name>
    <dbReference type="NCBI Taxonomy" id="34281"/>
    <lineage>
        <taxon>Eukaryota</taxon>
        <taxon>Viridiplantae</taxon>
        <taxon>Streptophyta</taxon>
        <taxon>Embryophyta</taxon>
        <taxon>Tracheophyta</taxon>
        <taxon>Spermatophyta</taxon>
        <taxon>Magnoliopsida</taxon>
        <taxon>eudicotyledons</taxon>
        <taxon>Gunneridae</taxon>
        <taxon>Pentapetalae</taxon>
        <taxon>rosids</taxon>
        <taxon>malvids</taxon>
        <taxon>Malvales</taxon>
        <taxon>Malvaceae</taxon>
        <taxon>Malvoideae</taxon>
        <taxon>Gossypium</taxon>
    </lineage>
</organism>
<dbReference type="EMBL" id="JABEZW010000003">
    <property type="protein sequence ID" value="MBA0761136.1"/>
    <property type="molecule type" value="Genomic_DNA"/>
</dbReference>
<gene>
    <name evidence="1" type="ORF">Gotri_023822</name>
</gene>
<comment type="caution">
    <text evidence="1">The sequence shown here is derived from an EMBL/GenBank/DDBJ whole genome shotgun (WGS) entry which is preliminary data.</text>
</comment>
<reference evidence="1 2" key="1">
    <citation type="journal article" date="2019" name="Genome Biol. Evol.">
        <title>Insights into the evolution of the New World diploid cottons (Gossypium, subgenus Houzingenia) based on genome sequencing.</title>
        <authorList>
            <person name="Grover C.E."/>
            <person name="Arick M.A. 2nd"/>
            <person name="Thrash A."/>
            <person name="Conover J.L."/>
            <person name="Sanders W.S."/>
            <person name="Peterson D.G."/>
            <person name="Frelichowski J.E."/>
            <person name="Scheffler J.A."/>
            <person name="Scheffler B.E."/>
            <person name="Wendel J.F."/>
        </authorList>
    </citation>
    <scope>NUCLEOTIDE SEQUENCE [LARGE SCALE GENOMIC DNA]</scope>
    <source>
        <strain evidence="1">8</strain>
        <tissue evidence="1">Leaf</tissue>
    </source>
</reference>
<protein>
    <submittedName>
        <fullName evidence="1">Uncharacterized protein</fullName>
    </submittedName>
</protein>
<dbReference type="Proteomes" id="UP000593568">
    <property type="component" value="Unassembled WGS sequence"/>
</dbReference>
<evidence type="ECO:0000313" key="2">
    <source>
        <dbReference type="Proteomes" id="UP000593568"/>
    </source>
</evidence>
<accession>A0A7J9DK77</accession>
<dbReference type="AlphaFoldDB" id="A0A7J9DK77"/>
<name>A0A7J9DK77_9ROSI</name>